<feature type="compositionally biased region" description="Basic residues" evidence="1">
    <location>
        <begin position="7"/>
        <end position="25"/>
    </location>
</feature>
<feature type="region of interest" description="Disordered" evidence="1">
    <location>
        <begin position="1"/>
        <end position="81"/>
    </location>
</feature>
<proteinExistence type="predicted"/>
<evidence type="ECO:0000256" key="1">
    <source>
        <dbReference type="SAM" id="MobiDB-lite"/>
    </source>
</evidence>
<reference evidence="2" key="1">
    <citation type="submission" date="2020-10" db="EMBL/GenBank/DDBJ databases">
        <authorList>
            <person name="Kikuchi T."/>
        </authorList>
    </citation>
    <scope>NUCLEOTIDE SEQUENCE</scope>
    <source>
        <strain evidence="2">NKZ352</strain>
    </source>
</reference>
<organism evidence="2 3">
    <name type="scientific">Caenorhabditis auriculariae</name>
    <dbReference type="NCBI Taxonomy" id="2777116"/>
    <lineage>
        <taxon>Eukaryota</taxon>
        <taxon>Metazoa</taxon>
        <taxon>Ecdysozoa</taxon>
        <taxon>Nematoda</taxon>
        <taxon>Chromadorea</taxon>
        <taxon>Rhabditida</taxon>
        <taxon>Rhabditina</taxon>
        <taxon>Rhabditomorpha</taxon>
        <taxon>Rhabditoidea</taxon>
        <taxon>Rhabditidae</taxon>
        <taxon>Peloderinae</taxon>
        <taxon>Caenorhabditis</taxon>
    </lineage>
</organism>
<dbReference type="EMBL" id="CAJGYM010000012">
    <property type="protein sequence ID" value="CAD6189877.1"/>
    <property type="molecule type" value="Genomic_DNA"/>
</dbReference>
<accession>A0A8S1H372</accession>
<name>A0A8S1H372_9PELO</name>
<protein>
    <submittedName>
        <fullName evidence="2">Uncharacterized protein</fullName>
    </submittedName>
</protein>
<dbReference type="Proteomes" id="UP000835052">
    <property type="component" value="Unassembled WGS sequence"/>
</dbReference>
<evidence type="ECO:0000313" key="3">
    <source>
        <dbReference type="Proteomes" id="UP000835052"/>
    </source>
</evidence>
<sequence>MEEKPRRSNKTKKKKKKKKEKTKKNIYRERGSVCREEGEEESEQEPWSSSTRLAELRLTESLKGGAKRGEGKKELRRTDRRTDGRMDGWLAGWLSPTPSNTSVADEYKFISVFSAYTIGRLPEERGLISQIGKSTTEGLEAEADTLEHFRGRRIQIHIGIWRLHERMAARGTRPDFPNRKIHDRGWEAEADTLEHFRG</sequence>
<keyword evidence="3" id="KW-1185">Reference proteome</keyword>
<gene>
    <name evidence="2" type="ORF">CAUJ_LOCUS5796</name>
</gene>
<feature type="compositionally biased region" description="Basic and acidic residues" evidence="1">
    <location>
        <begin position="26"/>
        <end position="36"/>
    </location>
</feature>
<dbReference type="AlphaFoldDB" id="A0A8S1H372"/>
<comment type="caution">
    <text evidence="2">The sequence shown here is derived from an EMBL/GenBank/DDBJ whole genome shotgun (WGS) entry which is preliminary data.</text>
</comment>
<feature type="compositionally biased region" description="Basic and acidic residues" evidence="1">
    <location>
        <begin position="67"/>
        <end position="81"/>
    </location>
</feature>
<evidence type="ECO:0000313" key="2">
    <source>
        <dbReference type="EMBL" id="CAD6189877.1"/>
    </source>
</evidence>